<feature type="region of interest" description="Disordered" evidence="1">
    <location>
        <begin position="1"/>
        <end position="48"/>
    </location>
</feature>
<dbReference type="CDD" id="cd19438">
    <property type="entry name" value="lipocalin_Blc-like"/>
    <property type="match status" value="1"/>
</dbReference>
<keyword evidence="2" id="KW-0472">Membrane</keyword>
<dbReference type="PRINTS" id="PR01171">
    <property type="entry name" value="BCTLIPOCALIN"/>
</dbReference>
<dbReference type="InterPro" id="IPR000566">
    <property type="entry name" value="Lipocln_cytosolic_FA-bd_dom"/>
</dbReference>
<dbReference type="SUPFAM" id="SSF50814">
    <property type="entry name" value="Lipocalins"/>
    <property type="match status" value="1"/>
</dbReference>
<dbReference type="InterPro" id="IPR002446">
    <property type="entry name" value="Lipocalin_bac"/>
</dbReference>
<feature type="compositionally biased region" description="Polar residues" evidence="1">
    <location>
        <begin position="1"/>
        <end position="10"/>
    </location>
</feature>
<feature type="transmembrane region" description="Helical" evidence="2">
    <location>
        <begin position="106"/>
        <end position="126"/>
    </location>
</feature>
<keyword evidence="5" id="KW-1185">Reference proteome</keyword>
<dbReference type="RefSeq" id="WP_207989149.1">
    <property type="nucleotide sequence ID" value="NZ_JAGBKM010000002.1"/>
</dbReference>
<organism evidence="4 5">
    <name type="scientific">Psychrobacter coccoides</name>
    <dbReference type="NCBI Taxonomy" id="2818440"/>
    <lineage>
        <taxon>Bacteria</taxon>
        <taxon>Pseudomonadati</taxon>
        <taxon>Pseudomonadota</taxon>
        <taxon>Gammaproteobacteria</taxon>
        <taxon>Moraxellales</taxon>
        <taxon>Moraxellaceae</taxon>
        <taxon>Psychrobacter</taxon>
    </lineage>
</organism>
<dbReference type="InterPro" id="IPR047202">
    <property type="entry name" value="Lipocalin_Blc-like_dom"/>
</dbReference>
<evidence type="ECO:0000256" key="1">
    <source>
        <dbReference type="SAM" id="MobiDB-lite"/>
    </source>
</evidence>
<dbReference type="InterPro" id="IPR022272">
    <property type="entry name" value="Lipocalin_CS"/>
</dbReference>
<dbReference type="Pfam" id="PF08212">
    <property type="entry name" value="Lipocalin_2"/>
    <property type="match status" value="1"/>
</dbReference>
<protein>
    <submittedName>
        <fullName evidence="4">Lipocalin family protein</fullName>
    </submittedName>
</protein>
<dbReference type="PANTHER" id="PTHR10612:SF34">
    <property type="entry name" value="APOLIPOPROTEIN D"/>
    <property type="match status" value="1"/>
</dbReference>
<gene>
    <name evidence="4" type="ORF">J3492_01785</name>
</gene>
<keyword evidence="2" id="KW-1133">Transmembrane helix</keyword>
<comment type="caution">
    <text evidence="4">The sequence shown here is derived from an EMBL/GenBank/DDBJ whole genome shotgun (WGS) entry which is preliminary data.</text>
</comment>
<accession>A0ABS3NKL0</accession>
<proteinExistence type="predicted"/>
<dbReference type="InterPro" id="IPR012674">
    <property type="entry name" value="Calycin"/>
</dbReference>
<evidence type="ECO:0000313" key="4">
    <source>
        <dbReference type="EMBL" id="MBO1529941.1"/>
    </source>
</evidence>
<dbReference type="PANTHER" id="PTHR10612">
    <property type="entry name" value="APOLIPOPROTEIN D"/>
    <property type="match status" value="1"/>
</dbReference>
<feature type="compositionally biased region" description="Polar residues" evidence="1">
    <location>
        <begin position="23"/>
        <end position="44"/>
    </location>
</feature>
<dbReference type="Gene3D" id="2.40.128.20">
    <property type="match status" value="1"/>
</dbReference>
<dbReference type="EMBL" id="JAGBKM010000002">
    <property type="protein sequence ID" value="MBO1529941.1"/>
    <property type="molecule type" value="Genomic_DNA"/>
</dbReference>
<evidence type="ECO:0000313" key="5">
    <source>
        <dbReference type="Proteomes" id="UP000664554"/>
    </source>
</evidence>
<feature type="domain" description="Lipocalin/cytosolic fatty-acid binding" evidence="3">
    <location>
        <begin position="160"/>
        <end position="306"/>
    </location>
</feature>
<evidence type="ECO:0000256" key="2">
    <source>
        <dbReference type="SAM" id="Phobius"/>
    </source>
</evidence>
<reference evidence="4 5" key="1">
    <citation type="submission" date="2021-03" db="EMBL/GenBank/DDBJ databases">
        <authorList>
            <person name="Shang D.-D."/>
            <person name="Du Z.-J."/>
            <person name="Chen G.-J."/>
        </authorList>
    </citation>
    <scope>NUCLEOTIDE SEQUENCE [LARGE SCALE GENOMIC DNA]</scope>
    <source>
        <strain evidence="4 5">F1192</strain>
    </source>
</reference>
<keyword evidence="2" id="KW-0812">Transmembrane</keyword>
<sequence length="316" mass="35425">MKTNIKSNEPTVLENAHRETTDEPSQQCQKRNKQYLSRTQTGAASNDDEYDHQHLAVAAHEQWNEKVSYLNQKPSETLKTKQNETEPNSQIPERVFMNGLLKHTGIALAIIVPLAAISAYAASAVIPTESDEKAMTKTAEVTPTTIVHHSANEPTPVDSIDLKQYVGTWYEIGRLPMYFQRNCVSDVTATYTETAESSNISVLNRCKGEDGEFIEAEGVAKPVDAAGSKLKVTFLPSWIRWLPVGRADYWVLAHDPSYQTALVGTPDLDYLWLLARSPNISQQTYAKYRQIAQQQGYNLKEFKLTEHDGQTVKLVP</sequence>
<dbReference type="Proteomes" id="UP000664554">
    <property type="component" value="Unassembled WGS sequence"/>
</dbReference>
<evidence type="ECO:0000259" key="3">
    <source>
        <dbReference type="Pfam" id="PF08212"/>
    </source>
</evidence>
<name>A0ABS3NKL0_9GAMM</name>
<dbReference type="PROSITE" id="PS00213">
    <property type="entry name" value="LIPOCALIN"/>
    <property type="match status" value="1"/>
</dbReference>